<comment type="subcellular location">
    <subcellularLocation>
        <location evidence="1">Membrane</location>
        <topology evidence="1">Single-pass membrane protein</topology>
    </subcellularLocation>
</comment>
<dbReference type="AlphaFoldDB" id="A0A1R1Y0X6"/>
<feature type="domain" description="V-type proton ATPase subunit S1/VOA1 transmembrane" evidence="6">
    <location>
        <begin position="73"/>
        <end position="109"/>
    </location>
</feature>
<feature type="transmembrane region" description="Helical" evidence="5">
    <location>
        <begin position="78"/>
        <end position="97"/>
    </location>
</feature>
<evidence type="ECO:0000313" key="8">
    <source>
        <dbReference type="Proteomes" id="UP000187429"/>
    </source>
</evidence>
<sequence>MSVSSTASAITSALVSSSTVSTPFATSIVGSSSTIATTAIPSLTSTATSTLSNTSSKIISELPVLDELFFVNWITPEIVSGLVVLILVFIVVIFGAANMMSIKGNDRFQVKEKTS</sequence>
<evidence type="ECO:0000259" key="6">
    <source>
        <dbReference type="Pfam" id="PF20520"/>
    </source>
</evidence>
<evidence type="ECO:0000256" key="1">
    <source>
        <dbReference type="ARBA" id="ARBA00004167"/>
    </source>
</evidence>
<keyword evidence="3 5" id="KW-1133">Transmembrane helix</keyword>
<reference evidence="8" key="1">
    <citation type="submission" date="2017-01" db="EMBL/GenBank/DDBJ databases">
        <authorList>
            <person name="Wang Y."/>
            <person name="White M."/>
            <person name="Kvist S."/>
            <person name="Moncalvo J.-M."/>
        </authorList>
    </citation>
    <scope>NUCLEOTIDE SEQUENCE [LARGE SCALE GENOMIC DNA]</scope>
    <source>
        <strain evidence="8">ID-206-W2</strain>
    </source>
</reference>
<dbReference type="EMBL" id="LSSM01002728">
    <property type="protein sequence ID" value="OMJ20548.1"/>
    <property type="molecule type" value="Genomic_DNA"/>
</dbReference>
<accession>A0A1R1Y0X6</accession>
<dbReference type="Pfam" id="PF20520">
    <property type="entry name" value="Ac45-VOA1_TM"/>
    <property type="match status" value="1"/>
</dbReference>
<keyword evidence="8" id="KW-1185">Reference proteome</keyword>
<evidence type="ECO:0000313" key="7">
    <source>
        <dbReference type="EMBL" id="OMJ20548.1"/>
    </source>
</evidence>
<dbReference type="InterPro" id="IPR046756">
    <property type="entry name" value="VAS1/VOA1_TM"/>
</dbReference>
<dbReference type="Proteomes" id="UP000187429">
    <property type="component" value="Unassembled WGS sequence"/>
</dbReference>
<dbReference type="GO" id="GO:0016020">
    <property type="term" value="C:membrane"/>
    <property type="evidence" value="ECO:0007669"/>
    <property type="project" value="UniProtKB-SubCell"/>
</dbReference>
<organism evidence="7 8">
    <name type="scientific">Smittium culicis</name>
    <dbReference type="NCBI Taxonomy" id="133412"/>
    <lineage>
        <taxon>Eukaryota</taxon>
        <taxon>Fungi</taxon>
        <taxon>Fungi incertae sedis</taxon>
        <taxon>Zoopagomycota</taxon>
        <taxon>Kickxellomycotina</taxon>
        <taxon>Harpellomycetes</taxon>
        <taxon>Harpellales</taxon>
        <taxon>Legeriomycetaceae</taxon>
        <taxon>Smittium</taxon>
    </lineage>
</organism>
<proteinExistence type="predicted"/>
<gene>
    <name evidence="7" type="ORF">AYI69_g6169</name>
</gene>
<evidence type="ECO:0000256" key="3">
    <source>
        <dbReference type="ARBA" id="ARBA00022989"/>
    </source>
</evidence>
<keyword evidence="4 5" id="KW-0472">Membrane</keyword>
<keyword evidence="2 5" id="KW-0812">Transmembrane</keyword>
<evidence type="ECO:0000256" key="5">
    <source>
        <dbReference type="SAM" id="Phobius"/>
    </source>
</evidence>
<name>A0A1R1Y0X6_9FUNG</name>
<evidence type="ECO:0000256" key="4">
    <source>
        <dbReference type="ARBA" id="ARBA00023136"/>
    </source>
</evidence>
<comment type="caution">
    <text evidence="7">The sequence shown here is derived from an EMBL/GenBank/DDBJ whole genome shotgun (WGS) entry which is preliminary data.</text>
</comment>
<evidence type="ECO:0000256" key="2">
    <source>
        <dbReference type="ARBA" id="ARBA00022692"/>
    </source>
</evidence>
<protein>
    <recommendedName>
        <fullName evidence="6">V-type proton ATPase subunit S1/VOA1 transmembrane domain-containing protein</fullName>
    </recommendedName>
</protein>